<feature type="transmembrane region" description="Helical" evidence="1">
    <location>
        <begin position="160"/>
        <end position="180"/>
    </location>
</feature>
<gene>
    <name evidence="2" type="ORF">VPK24_17320</name>
</gene>
<accession>A0ABW7CE51</accession>
<evidence type="ECO:0000313" key="2">
    <source>
        <dbReference type="EMBL" id="MFG3819409.1"/>
    </source>
</evidence>
<dbReference type="EMBL" id="JAZAQF010000090">
    <property type="protein sequence ID" value="MFG3819409.1"/>
    <property type="molecule type" value="Genomic_DNA"/>
</dbReference>
<keyword evidence="1" id="KW-0812">Transmembrane</keyword>
<sequence length="272" mass="29312">MVAYPSSASAITPFRRSAGPGRLMSANLAADALASDCPDETTLSPPAPPTESQSPVALGWMFVAGLFLVSGPVFVEAPLVRSFPILSTALTLVWSLLGARWLESPKWRVWGDLLVGFSWSWLAGSLYWGWLRWEPTVHLPMEAIALPLALISVRSSWGRIGSLFYLGSLLGTAITDSYFYCVDLMPAWREAIAAESADLHTVAPILHGALAKMHTPFGLGWAVLLAGTLLFAGLGAGWWAKRSQDAGWMVFSAALLGTLFVDGLFWLSALFA</sequence>
<proteinExistence type="predicted"/>
<comment type="caution">
    <text evidence="2">The sequence shown here is derived from an EMBL/GenBank/DDBJ whole genome shotgun (WGS) entry which is preliminary data.</text>
</comment>
<evidence type="ECO:0000256" key="1">
    <source>
        <dbReference type="SAM" id="Phobius"/>
    </source>
</evidence>
<feature type="transmembrane region" description="Helical" evidence="1">
    <location>
        <begin position="219"/>
        <end position="240"/>
    </location>
</feature>
<feature type="transmembrane region" description="Helical" evidence="1">
    <location>
        <begin position="81"/>
        <end position="102"/>
    </location>
</feature>
<dbReference type="RefSeq" id="WP_393015297.1">
    <property type="nucleotide sequence ID" value="NZ_JAZAQF010000090.1"/>
</dbReference>
<feature type="transmembrane region" description="Helical" evidence="1">
    <location>
        <begin position="56"/>
        <end position="75"/>
    </location>
</feature>
<feature type="transmembrane region" description="Helical" evidence="1">
    <location>
        <begin position="247"/>
        <end position="271"/>
    </location>
</feature>
<keyword evidence="3" id="KW-1185">Reference proteome</keyword>
<dbReference type="Proteomes" id="UP001604335">
    <property type="component" value="Unassembled WGS sequence"/>
</dbReference>
<name>A0ABW7CE51_9CYAN</name>
<organism evidence="2 3">
    <name type="scientific">Limnothrix redekei LRLZ20PSL1</name>
    <dbReference type="NCBI Taxonomy" id="3112953"/>
    <lineage>
        <taxon>Bacteria</taxon>
        <taxon>Bacillati</taxon>
        <taxon>Cyanobacteriota</taxon>
        <taxon>Cyanophyceae</taxon>
        <taxon>Pseudanabaenales</taxon>
        <taxon>Pseudanabaenaceae</taxon>
        <taxon>Limnothrix</taxon>
    </lineage>
</organism>
<protein>
    <submittedName>
        <fullName evidence="2">DUF3120 domain-containing protein</fullName>
    </submittedName>
</protein>
<feature type="transmembrane region" description="Helical" evidence="1">
    <location>
        <begin position="109"/>
        <end position="130"/>
    </location>
</feature>
<keyword evidence="1" id="KW-1133">Transmembrane helix</keyword>
<evidence type="ECO:0000313" key="3">
    <source>
        <dbReference type="Proteomes" id="UP001604335"/>
    </source>
</evidence>
<dbReference type="Pfam" id="PF11318">
    <property type="entry name" value="DUF3120"/>
    <property type="match status" value="1"/>
</dbReference>
<dbReference type="InterPro" id="IPR021468">
    <property type="entry name" value="DUF3120"/>
</dbReference>
<reference evidence="3" key="1">
    <citation type="journal article" date="2024" name="Algal Res.">
        <title>Biochemical, toxicological and genomic investigation of a high-biomass producing Limnothrix strain isolated from Italian shallow drinking water reservoir.</title>
        <authorList>
            <person name="Simonazzi M."/>
            <person name="Shishido T.K."/>
            <person name="Delbaje E."/>
            <person name="Wahlsten M."/>
            <person name="Fewer D.P."/>
            <person name="Sivonen K."/>
            <person name="Pezzolesi L."/>
            <person name="Pistocchi R."/>
        </authorList>
    </citation>
    <scope>NUCLEOTIDE SEQUENCE [LARGE SCALE GENOMIC DNA]</scope>
    <source>
        <strain evidence="3">LRLZ20PSL1</strain>
    </source>
</reference>
<keyword evidence="1" id="KW-0472">Membrane</keyword>